<feature type="region of interest" description="Disordered" evidence="4">
    <location>
        <begin position="219"/>
        <end position="242"/>
    </location>
</feature>
<dbReference type="InterPro" id="IPR035979">
    <property type="entry name" value="RBD_domain_sf"/>
</dbReference>
<evidence type="ECO:0000256" key="4">
    <source>
        <dbReference type="SAM" id="MobiDB-lite"/>
    </source>
</evidence>
<dbReference type="InterPro" id="IPR002343">
    <property type="entry name" value="Hud_Sxl_RNA"/>
</dbReference>
<dbReference type="SMART" id="SM00360">
    <property type="entry name" value="RRM"/>
    <property type="match status" value="2"/>
</dbReference>
<dbReference type="Proteomes" id="UP000694557">
    <property type="component" value="Unassembled WGS sequence"/>
</dbReference>
<sequence length="408" mass="44642">MGKRLEQQPMYPQYTYYYPHYLQTKPYAPPLHPMAPPSPSHNSCSHGGSELLSKTNLYIRGLPPGTTDQDLIKLCQPYGKIVSTKAILDKNTNQCKGYGFVDFDSPAAAQKAVSSLKATGVQAQMAKQQEQDPTNLYISNLPVSMDEQELENMLKPFGHVISTRILRDANGVSRGVGFARMESTEKCEVVIQHFNGKYLKTPPGIPAPNEPYCCKFADGGQKKPPEPEASTRRNGRHGTGRFYSSPYSIATNRMIAQTSITPFIAASPVSTYQVQSTSWMPHQQYVMQPTGAVITPAMDHTMSMQPANMMGPLSQQMNHLSLGTTGIHDRLLMCVFQYMTAAAAGASMQGTYIPQYTPVPQTAVPVEGVVTDASPQSVAPSSHDVSGQQHQIQVDGSSDHVAYSYQSK</sequence>
<dbReference type="Ensembl" id="ENSOKIT00005060009.1">
    <property type="protein sequence ID" value="ENSOKIP00005056436.1"/>
    <property type="gene ID" value="ENSOKIG00005024150.1"/>
</dbReference>
<evidence type="ECO:0000256" key="2">
    <source>
        <dbReference type="ARBA" id="ARBA00022884"/>
    </source>
</evidence>
<reference evidence="6" key="2">
    <citation type="submission" date="2025-09" db="UniProtKB">
        <authorList>
            <consortium name="Ensembl"/>
        </authorList>
    </citation>
    <scope>IDENTIFICATION</scope>
</reference>
<protein>
    <submittedName>
        <fullName evidence="6">RNA binding motif single stranded interacting protein 3</fullName>
    </submittedName>
</protein>
<dbReference type="GO" id="GO:0003723">
    <property type="term" value="F:RNA binding"/>
    <property type="evidence" value="ECO:0007669"/>
    <property type="project" value="UniProtKB-UniRule"/>
</dbReference>
<dbReference type="InterPro" id="IPR000504">
    <property type="entry name" value="RRM_dom"/>
</dbReference>
<proteinExistence type="predicted"/>
<evidence type="ECO:0000256" key="1">
    <source>
        <dbReference type="ARBA" id="ARBA00022737"/>
    </source>
</evidence>
<keyword evidence="7" id="KW-1185">Reference proteome</keyword>
<accession>A0A8C7HD77</accession>
<feature type="compositionally biased region" description="Polar residues" evidence="4">
    <location>
        <begin position="373"/>
        <end position="396"/>
    </location>
</feature>
<dbReference type="Pfam" id="PF00076">
    <property type="entry name" value="RRM_1"/>
    <property type="match status" value="2"/>
</dbReference>
<dbReference type="InterPro" id="IPR012677">
    <property type="entry name" value="Nucleotide-bd_a/b_plait_sf"/>
</dbReference>
<keyword evidence="1" id="KW-0677">Repeat</keyword>
<dbReference type="GO" id="GO:1990904">
    <property type="term" value="C:ribonucleoprotein complex"/>
    <property type="evidence" value="ECO:0007669"/>
    <property type="project" value="InterPro"/>
</dbReference>
<dbReference type="FunFam" id="3.30.70.330:FF:000012">
    <property type="entry name" value="RNA-binding motif, single-stranded-interacting protein 3 isoform 1"/>
    <property type="match status" value="1"/>
</dbReference>
<feature type="domain" description="RRM" evidence="5">
    <location>
        <begin position="134"/>
        <end position="219"/>
    </location>
</feature>
<evidence type="ECO:0000256" key="3">
    <source>
        <dbReference type="PROSITE-ProRule" id="PRU00176"/>
    </source>
</evidence>
<dbReference type="PANTHER" id="PTHR24012">
    <property type="entry name" value="RNA BINDING PROTEIN"/>
    <property type="match status" value="1"/>
</dbReference>
<name>A0A8C7HD77_ONCKI</name>
<dbReference type="FunFam" id="3.30.70.330:FF:000014">
    <property type="entry name" value="RNA-binding motif, single-stranded-interacting protein 3 isoform 1"/>
    <property type="match status" value="1"/>
</dbReference>
<evidence type="ECO:0000313" key="6">
    <source>
        <dbReference type="Ensembl" id="ENSOKIP00005056436.1"/>
    </source>
</evidence>
<reference evidence="6" key="1">
    <citation type="submission" date="2025-08" db="UniProtKB">
        <authorList>
            <consortium name="Ensembl"/>
        </authorList>
    </citation>
    <scope>IDENTIFICATION</scope>
</reference>
<dbReference type="SUPFAM" id="SSF54928">
    <property type="entry name" value="RNA-binding domain, RBD"/>
    <property type="match status" value="1"/>
</dbReference>
<feature type="compositionally biased region" description="Basic and acidic residues" evidence="4">
    <location>
        <begin position="220"/>
        <end position="231"/>
    </location>
</feature>
<evidence type="ECO:0000313" key="7">
    <source>
        <dbReference type="Proteomes" id="UP000694557"/>
    </source>
</evidence>
<dbReference type="Gene3D" id="3.30.70.330">
    <property type="match status" value="2"/>
</dbReference>
<feature type="region of interest" description="Disordered" evidence="4">
    <location>
        <begin position="372"/>
        <end position="399"/>
    </location>
</feature>
<gene>
    <name evidence="6" type="primary">RBMS3</name>
    <name evidence="6" type="synonym">LOC109906947</name>
</gene>
<organism evidence="6 7">
    <name type="scientific">Oncorhynchus kisutch</name>
    <name type="common">Coho salmon</name>
    <name type="synonym">Salmo kisutch</name>
    <dbReference type="NCBI Taxonomy" id="8019"/>
    <lineage>
        <taxon>Eukaryota</taxon>
        <taxon>Metazoa</taxon>
        <taxon>Chordata</taxon>
        <taxon>Craniata</taxon>
        <taxon>Vertebrata</taxon>
        <taxon>Euteleostomi</taxon>
        <taxon>Actinopterygii</taxon>
        <taxon>Neopterygii</taxon>
        <taxon>Teleostei</taxon>
        <taxon>Protacanthopterygii</taxon>
        <taxon>Salmoniformes</taxon>
        <taxon>Salmonidae</taxon>
        <taxon>Salmoninae</taxon>
        <taxon>Oncorhynchus</taxon>
    </lineage>
</organism>
<feature type="domain" description="RRM" evidence="5">
    <location>
        <begin position="55"/>
        <end position="128"/>
    </location>
</feature>
<keyword evidence="2 3" id="KW-0694">RNA-binding</keyword>
<dbReference type="GeneTree" id="ENSGT00940000157131"/>
<dbReference type="PRINTS" id="PR00961">
    <property type="entry name" value="HUDSXLRNA"/>
</dbReference>
<dbReference type="CDD" id="cd12475">
    <property type="entry name" value="RRM2_RBMS3"/>
    <property type="match status" value="1"/>
</dbReference>
<dbReference type="AlphaFoldDB" id="A0A8C7HD77"/>
<dbReference type="InterPro" id="IPR034406">
    <property type="entry name" value="RBMS3_RRM2"/>
</dbReference>
<evidence type="ECO:0000259" key="5">
    <source>
        <dbReference type="PROSITE" id="PS50102"/>
    </source>
</evidence>
<dbReference type="PROSITE" id="PS50102">
    <property type="entry name" value="RRM"/>
    <property type="match status" value="2"/>
</dbReference>